<feature type="domain" description="4Fe-4S ferredoxin-type" evidence="5">
    <location>
        <begin position="311"/>
        <end position="339"/>
    </location>
</feature>
<dbReference type="Gene3D" id="3.40.50.11540">
    <property type="entry name" value="NADH-ubiquinone oxidoreductase 51kDa subunit"/>
    <property type="match status" value="1"/>
</dbReference>
<dbReference type="EMBL" id="JAGQHR010000800">
    <property type="protein sequence ID" value="MCA9729686.1"/>
    <property type="molecule type" value="Genomic_DNA"/>
</dbReference>
<dbReference type="InterPro" id="IPR037225">
    <property type="entry name" value="Nuo51_FMN-bd_sf"/>
</dbReference>
<evidence type="ECO:0000313" key="7">
    <source>
        <dbReference type="Proteomes" id="UP000697710"/>
    </source>
</evidence>
<dbReference type="AlphaFoldDB" id="A0A956RQE6"/>
<proteinExistence type="inferred from homology"/>
<dbReference type="GO" id="GO:0051539">
    <property type="term" value="F:4 iron, 4 sulfur cluster binding"/>
    <property type="evidence" value="ECO:0007669"/>
    <property type="project" value="UniProtKB-KW"/>
</dbReference>
<dbReference type="InterPro" id="IPR011538">
    <property type="entry name" value="Nuo51_FMN-bd"/>
</dbReference>
<sequence length="354" mass="37976">TGRLQPAIEITADPFSDQRLEVSPPPDWRSMDRKTFIEHVQRAGIVGMGGAAFPTHVKLALPEGKTCRRLVVNGCECEPYLTCDHRVMVERPDAVVRGAMMLAEKLEAAEGISIGVELNKHDAIEALRAAVPPGARIDVTPLKVKYPQGAEKMLINALFGLEVPAGKLPIDVGIVVNNVATTAAIADYFETGTPLIERLLTVAGPGVRRPANLVVPIGTPVAEVLEHCGALDADSAQVIMGGPMMGAPLASLDVPVLKGTSGLLAFPITDDVSFAQEYQCVKCGRCLDACANFLNPSRLARLSRVGRFEEMERYFVYDCMECGACSFACPSNIPIVQLIRVAKSELRKAKAASK</sequence>
<feature type="non-terminal residue" evidence="6">
    <location>
        <position position="1"/>
    </location>
</feature>
<evidence type="ECO:0000256" key="4">
    <source>
        <dbReference type="ARBA" id="ARBA00023014"/>
    </source>
</evidence>
<keyword evidence="2" id="KW-0479">Metal-binding</keyword>
<keyword evidence="3" id="KW-0408">Iron</keyword>
<comment type="caution">
    <text evidence="6">The sequence shown here is derived from an EMBL/GenBank/DDBJ whole genome shotgun (WGS) entry which is preliminary data.</text>
</comment>
<protein>
    <submittedName>
        <fullName evidence="6">Electron transport complex subunit RsxC</fullName>
    </submittedName>
</protein>
<name>A0A956RQE6_UNCEI</name>
<dbReference type="Pfam" id="PF13183">
    <property type="entry name" value="Fer4_8"/>
    <property type="match status" value="1"/>
</dbReference>
<dbReference type="PROSITE" id="PS51379">
    <property type="entry name" value="4FE4S_FER_2"/>
    <property type="match status" value="1"/>
</dbReference>
<dbReference type="InterPro" id="IPR010208">
    <property type="entry name" value="Ion_transpt_RnfC/RsxC"/>
</dbReference>
<gene>
    <name evidence="6" type="primary">rsxC</name>
    <name evidence="6" type="ORF">KC729_18535</name>
</gene>
<reference evidence="6" key="2">
    <citation type="journal article" date="2021" name="Microbiome">
        <title>Successional dynamics and alternative stable states in a saline activated sludge microbial community over 9 years.</title>
        <authorList>
            <person name="Wang Y."/>
            <person name="Ye J."/>
            <person name="Ju F."/>
            <person name="Liu L."/>
            <person name="Boyd J.A."/>
            <person name="Deng Y."/>
            <person name="Parks D.H."/>
            <person name="Jiang X."/>
            <person name="Yin X."/>
            <person name="Woodcroft B.J."/>
            <person name="Tyson G.W."/>
            <person name="Hugenholtz P."/>
            <person name="Polz M.F."/>
            <person name="Zhang T."/>
        </authorList>
    </citation>
    <scope>NUCLEOTIDE SEQUENCE</scope>
    <source>
        <strain evidence="6">HKST-UBA01</strain>
    </source>
</reference>
<dbReference type="PANTHER" id="PTHR43034">
    <property type="entry name" value="ION-TRANSLOCATING OXIDOREDUCTASE COMPLEX SUBUNIT C"/>
    <property type="match status" value="1"/>
</dbReference>
<dbReference type="Pfam" id="PF10531">
    <property type="entry name" value="SLBB"/>
    <property type="match status" value="1"/>
</dbReference>
<dbReference type="GO" id="GO:0009055">
    <property type="term" value="F:electron transfer activity"/>
    <property type="evidence" value="ECO:0007669"/>
    <property type="project" value="InterPro"/>
</dbReference>
<dbReference type="SUPFAM" id="SSF142019">
    <property type="entry name" value="Nqo1 FMN-binding domain-like"/>
    <property type="match status" value="1"/>
</dbReference>
<dbReference type="InterPro" id="IPR009051">
    <property type="entry name" value="Helical_ferredxn"/>
</dbReference>
<dbReference type="HAMAP" id="MF_00461">
    <property type="entry name" value="RsxC_RnfC"/>
    <property type="match status" value="1"/>
</dbReference>
<dbReference type="InterPro" id="IPR019554">
    <property type="entry name" value="Soluble_ligand-bd"/>
</dbReference>
<evidence type="ECO:0000256" key="3">
    <source>
        <dbReference type="ARBA" id="ARBA00023004"/>
    </source>
</evidence>
<dbReference type="Pfam" id="PF01512">
    <property type="entry name" value="Complex1_51K"/>
    <property type="match status" value="1"/>
</dbReference>
<dbReference type="GO" id="GO:0046872">
    <property type="term" value="F:metal ion binding"/>
    <property type="evidence" value="ECO:0007669"/>
    <property type="project" value="UniProtKB-KW"/>
</dbReference>
<keyword evidence="4" id="KW-0411">Iron-sulfur</keyword>
<dbReference type="InterPro" id="IPR017896">
    <property type="entry name" value="4Fe4S_Fe-S-bd"/>
</dbReference>
<dbReference type="Gene3D" id="1.10.1060.10">
    <property type="entry name" value="Alpha-helical ferredoxin"/>
    <property type="match status" value="1"/>
</dbReference>
<evidence type="ECO:0000259" key="5">
    <source>
        <dbReference type="PROSITE" id="PS51379"/>
    </source>
</evidence>
<dbReference type="Proteomes" id="UP000697710">
    <property type="component" value="Unassembled WGS sequence"/>
</dbReference>
<evidence type="ECO:0000256" key="2">
    <source>
        <dbReference type="ARBA" id="ARBA00022723"/>
    </source>
</evidence>
<dbReference type="PANTHER" id="PTHR43034:SF2">
    <property type="entry name" value="ION-TRANSLOCATING OXIDOREDUCTASE COMPLEX SUBUNIT C"/>
    <property type="match status" value="1"/>
</dbReference>
<organism evidence="6 7">
    <name type="scientific">Eiseniibacteriota bacterium</name>
    <dbReference type="NCBI Taxonomy" id="2212470"/>
    <lineage>
        <taxon>Bacteria</taxon>
        <taxon>Candidatus Eiseniibacteriota</taxon>
    </lineage>
</organism>
<accession>A0A956RQE6</accession>
<dbReference type="NCBIfam" id="TIGR01945">
    <property type="entry name" value="rnfC"/>
    <property type="match status" value="1"/>
</dbReference>
<reference evidence="6" key="1">
    <citation type="submission" date="2020-04" db="EMBL/GenBank/DDBJ databases">
        <authorList>
            <person name="Zhang T."/>
        </authorList>
    </citation>
    <scope>NUCLEOTIDE SEQUENCE</scope>
    <source>
        <strain evidence="6">HKST-UBA01</strain>
    </source>
</reference>
<dbReference type="InterPro" id="IPR017900">
    <property type="entry name" value="4Fe4S_Fe_S_CS"/>
</dbReference>
<dbReference type="PROSITE" id="PS00198">
    <property type="entry name" value="4FE4S_FER_1"/>
    <property type="match status" value="1"/>
</dbReference>
<dbReference type="SUPFAM" id="SSF46548">
    <property type="entry name" value="alpha-helical ferredoxin"/>
    <property type="match status" value="1"/>
</dbReference>
<keyword evidence="1" id="KW-0004">4Fe-4S</keyword>
<evidence type="ECO:0000256" key="1">
    <source>
        <dbReference type="ARBA" id="ARBA00022485"/>
    </source>
</evidence>
<dbReference type="NCBIfam" id="NF003454">
    <property type="entry name" value="PRK05035.1"/>
    <property type="match status" value="1"/>
</dbReference>
<evidence type="ECO:0000313" key="6">
    <source>
        <dbReference type="EMBL" id="MCA9729686.1"/>
    </source>
</evidence>
<dbReference type="GO" id="GO:0016020">
    <property type="term" value="C:membrane"/>
    <property type="evidence" value="ECO:0007669"/>
    <property type="project" value="InterPro"/>
</dbReference>